<dbReference type="PANTHER" id="PTHR43163:SF6">
    <property type="entry name" value="DIPEPTIDE TRANSPORT SYSTEM PERMEASE PROTEIN DPPB-RELATED"/>
    <property type="match status" value="1"/>
</dbReference>
<feature type="transmembrane region" description="Helical" evidence="7">
    <location>
        <begin position="105"/>
        <end position="126"/>
    </location>
</feature>
<dbReference type="InterPro" id="IPR045621">
    <property type="entry name" value="BPD_transp_1_N"/>
</dbReference>
<evidence type="ECO:0000259" key="8">
    <source>
        <dbReference type="PROSITE" id="PS50928"/>
    </source>
</evidence>
<evidence type="ECO:0000256" key="7">
    <source>
        <dbReference type="RuleBase" id="RU363032"/>
    </source>
</evidence>
<dbReference type="InterPro" id="IPR035906">
    <property type="entry name" value="MetI-like_sf"/>
</dbReference>
<comment type="subcellular location">
    <subcellularLocation>
        <location evidence="1 7">Cell membrane</location>
        <topology evidence="1 7">Multi-pass membrane protein</topology>
    </subcellularLocation>
</comment>
<dbReference type="EMBL" id="VGLS01001123">
    <property type="protein sequence ID" value="MBM3226953.1"/>
    <property type="molecule type" value="Genomic_DNA"/>
</dbReference>
<keyword evidence="2 7" id="KW-0813">Transport</keyword>
<gene>
    <name evidence="9" type="ORF">FJZ47_24570</name>
</gene>
<dbReference type="GO" id="GO:0005886">
    <property type="term" value="C:plasma membrane"/>
    <property type="evidence" value="ECO:0007669"/>
    <property type="project" value="UniProtKB-SubCell"/>
</dbReference>
<keyword evidence="6 7" id="KW-0472">Membrane</keyword>
<dbReference type="Gene3D" id="1.10.3720.10">
    <property type="entry name" value="MetI-like"/>
    <property type="match status" value="1"/>
</dbReference>
<organism evidence="9 10">
    <name type="scientific">Tectimicrobiota bacterium</name>
    <dbReference type="NCBI Taxonomy" id="2528274"/>
    <lineage>
        <taxon>Bacteria</taxon>
        <taxon>Pseudomonadati</taxon>
        <taxon>Nitrospinota/Tectimicrobiota group</taxon>
        <taxon>Candidatus Tectimicrobiota</taxon>
    </lineage>
</organism>
<feature type="transmembrane region" description="Helical" evidence="7">
    <location>
        <begin position="239"/>
        <end position="265"/>
    </location>
</feature>
<evidence type="ECO:0000313" key="10">
    <source>
        <dbReference type="Proteomes" id="UP000712673"/>
    </source>
</evidence>
<feature type="transmembrane region" description="Helical" evidence="7">
    <location>
        <begin position="180"/>
        <end position="199"/>
    </location>
</feature>
<evidence type="ECO:0000256" key="5">
    <source>
        <dbReference type="ARBA" id="ARBA00022989"/>
    </source>
</evidence>
<accession>A0A937W4R2</accession>
<dbReference type="PANTHER" id="PTHR43163">
    <property type="entry name" value="DIPEPTIDE TRANSPORT SYSTEM PERMEASE PROTEIN DPPB-RELATED"/>
    <property type="match status" value="1"/>
</dbReference>
<dbReference type="InterPro" id="IPR000515">
    <property type="entry name" value="MetI-like"/>
</dbReference>
<evidence type="ECO:0000256" key="3">
    <source>
        <dbReference type="ARBA" id="ARBA00022475"/>
    </source>
</evidence>
<keyword evidence="3" id="KW-1003">Cell membrane</keyword>
<dbReference type="Pfam" id="PF19300">
    <property type="entry name" value="BPD_transp_1_N"/>
    <property type="match status" value="1"/>
</dbReference>
<dbReference type="SUPFAM" id="SSF161098">
    <property type="entry name" value="MetI-like"/>
    <property type="match status" value="1"/>
</dbReference>
<feature type="transmembrane region" description="Helical" evidence="7">
    <location>
        <begin position="9"/>
        <end position="29"/>
    </location>
</feature>
<keyword evidence="5 7" id="KW-1133">Transmembrane helix</keyword>
<dbReference type="Pfam" id="PF00528">
    <property type="entry name" value="BPD_transp_1"/>
    <property type="match status" value="1"/>
</dbReference>
<dbReference type="AlphaFoldDB" id="A0A937W4R2"/>
<evidence type="ECO:0000256" key="6">
    <source>
        <dbReference type="ARBA" id="ARBA00023136"/>
    </source>
</evidence>
<protein>
    <submittedName>
        <fullName evidence="9">ABC transporter permease</fullName>
    </submittedName>
</protein>
<evidence type="ECO:0000256" key="4">
    <source>
        <dbReference type="ARBA" id="ARBA00022692"/>
    </source>
</evidence>
<proteinExistence type="inferred from homology"/>
<comment type="similarity">
    <text evidence="7">Belongs to the binding-protein-dependent transport system permease family.</text>
</comment>
<evidence type="ECO:0000256" key="1">
    <source>
        <dbReference type="ARBA" id="ARBA00004651"/>
    </source>
</evidence>
<keyword evidence="4 7" id="KW-0812">Transmembrane</keyword>
<dbReference type="Proteomes" id="UP000712673">
    <property type="component" value="Unassembled WGS sequence"/>
</dbReference>
<feature type="transmembrane region" description="Helical" evidence="7">
    <location>
        <begin position="138"/>
        <end position="160"/>
    </location>
</feature>
<feature type="transmembrane region" description="Helical" evidence="7">
    <location>
        <begin position="285"/>
        <end position="311"/>
    </location>
</feature>
<dbReference type="CDD" id="cd06261">
    <property type="entry name" value="TM_PBP2"/>
    <property type="match status" value="1"/>
</dbReference>
<name>A0A937W4R2_UNCTE</name>
<feature type="domain" description="ABC transmembrane type-1" evidence="8">
    <location>
        <begin position="99"/>
        <end position="304"/>
    </location>
</feature>
<dbReference type="PROSITE" id="PS50928">
    <property type="entry name" value="ABC_TM1"/>
    <property type="match status" value="1"/>
</dbReference>
<evidence type="ECO:0000313" key="9">
    <source>
        <dbReference type="EMBL" id="MBM3226953.1"/>
    </source>
</evidence>
<dbReference type="GO" id="GO:0071916">
    <property type="term" value="F:dipeptide transmembrane transporter activity"/>
    <property type="evidence" value="ECO:0007669"/>
    <property type="project" value="TreeGrafter"/>
</dbReference>
<sequence length="318" mass="35465">MRYLIRRLLLYIPIMLAVTLMVFLLMRVIPGDPALLMLAGASGDGSFKPEDLAKLRRALGTDRPAYVQYGAWLWGLLHGDLGTSLFYRTPIIKEIAPRLPATLELSILAVLVSVLLAVPLGAVSALKQHSWLDYGARLVTFVGISIPIFVTGLVVIYLLVKLFHWFPPLGYAMLWEDPWTNVQQMLFPALTLAFFELNFTARVTRSAMLEVLREDYIRTARAKGLAEQRIILGHALKNAALPIITVSAWSLARLLGGTIIIEKIFLVPGMGTLLLDAIIARDYTLIQAIVLCYAVIVLTANLLVDLCYSWFDPRVRYA</sequence>
<reference evidence="9" key="1">
    <citation type="submission" date="2019-03" db="EMBL/GenBank/DDBJ databases">
        <title>Lake Tanganyika Metagenome-Assembled Genomes (MAGs).</title>
        <authorList>
            <person name="Tran P."/>
        </authorList>
    </citation>
    <scope>NUCLEOTIDE SEQUENCE</scope>
    <source>
        <strain evidence="9">K_DeepCast_65m_m2_066</strain>
    </source>
</reference>
<evidence type="ECO:0000256" key="2">
    <source>
        <dbReference type="ARBA" id="ARBA00022448"/>
    </source>
</evidence>
<comment type="caution">
    <text evidence="9">The sequence shown here is derived from an EMBL/GenBank/DDBJ whole genome shotgun (WGS) entry which is preliminary data.</text>
</comment>